<evidence type="ECO:0000313" key="2">
    <source>
        <dbReference type="Proteomes" id="UP000272490"/>
    </source>
</evidence>
<keyword evidence="1" id="KW-0808">Transferase</keyword>
<proteinExistence type="predicted"/>
<evidence type="ECO:0000313" key="1">
    <source>
        <dbReference type="EMBL" id="RRJ26969.1"/>
    </source>
</evidence>
<dbReference type="Proteomes" id="UP000272490">
    <property type="component" value="Unassembled WGS sequence"/>
</dbReference>
<gene>
    <name evidence="1" type="ORF">EHV10_02880</name>
</gene>
<reference evidence="1 2" key="1">
    <citation type="submission" date="2018-11" db="EMBL/GenBank/DDBJ databases">
        <title>Genome sequencing of Lachnoanaerobaculum sp. KCOM 2030 (= ChDC B114).</title>
        <authorList>
            <person name="Kook J.-K."/>
            <person name="Park S.-N."/>
            <person name="Lim Y.K."/>
        </authorList>
    </citation>
    <scope>NUCLEOTIDE SEQUENCE [LARGE SCALE GENOMIC DNA]</scope>
    <source>
        <strain evidence="1 2">KCOM 2030</strain>
    </source>
</reference>
<dbReference type="GO" id="GO:0016740">
    <property type="term" value="F:transferase activity"/>
    <property type="evidence" value="ECO:0007669"/>
    <property type="project" value="UniProtKB-KW"/>
</dbReference>
<dbReference type="AlphaFoldDB" id="A0A3P3R242"/>
<keyword evidence="2" id="KW-1185">Reference proteome</keyword>
<dbReference type="InterPro" id="IPR043519">
    <property type="entry name" value="NT_sf"/>
</dbReference>
<dbReference type="OrthoDB" id="9796845at2"/>
<dbReference type="Pfam" id="PF10127">
    <property type="entry name" value="RlaP"/>
    <property type="match status" value="1"/>
</dbReference>
<dbReference type="PANTHER" id="PTHR34817:SF2">
    <property type="entry name" value="NUCLEOTIDYLTRANSFERASE"/>
    <property type="match status" value="1"/>
</dbReference>
<dbReference type="EMBL" id="RRCO01000001">
    <property type="protein sequence ID" value="RRJ26969.1"/>
    <property type="molecule type" value="Genomic_DNA"/>
</dbReference>
<organism evidence="1 2">
    <name type="scientific">Lachnoanaerobaculum gingivalis</name>
    <dbReference type="NCBI Taxonomy" id="2490855"/>
    <lineage>
        <taxon>Bacteria</taxon>
        <taxon>Bacillati</taxon>
        <taxon>Bacillota</taxon>
        <taxon>Clostridia</taxon>
        <taxon>Lachnospirales</taxon>
        <taxon>Lachnospiraceae</taxon>
        <taxon>Lachnoanaerobaculum</taxon>
    </lineage>
</organism>
<dbReference type="PANTHER" id="PTHR34817">
    <property type="entry name" value="NUCLEOTIDYLTRANSFERASE"/>
    <property type="match status" value="1"/>
</dbReference>
<accession>A0A3P3R242</accession>
<dbReference type="SUPFAM" id="SSF81301">
    <property type="entry name" value="Nucleotidyltransferase"/>
    <property type="match status" value="1"/>
</dbReference>
<comment type="caution">
    <text evidence="1">The sequence shown here is derived from an EMBL/GenBank/DDBJ whole genome shotgun (WGS) entry which is preliminary data.</text>
</comment>
<name>A0A3P3R242_9FIRM</name>
<dbReference type="InterPro" id="IPR018775">
    <property type="entry name" value="RlaP"/>
</dbReference>
<sequence length="269" mass="32173">MRYENFEGNIEELIRMKLREIEEKENIKVLHAIESGSRAWGFASPDSDYDVRFIYVRNKDFYLSLRENKDFIDWELNEVLDINGWDIKKALKHFHKSNATLFEWSNSPIVYYTTDEWKELYDKTASKYFACKSALYHYYGTAKKNYYDYLCADMVNYKKYFYVLRPILACKWIDEKKCPPPVLFYELVNAVLEEDMKAAVEDLLAKKVRMSEAQKGPRVEVINNYIEEKLDYYKAIVETMEDDRNTDWYALEEEFRGVIDVFDVSAEKK</sequence>
<dbReference type="RefSeq" id="WP_128673326.1">
    <property type="nucleotide sequence ID" value="NZ_RRCO01000001.1"/>
</dbReference>
<protein>
    <submittedName>
        <fullName evidence="1">Nucleotidyltransferase domain-containing protein</fullName>
    </submittedName>
</protein>